<name>A0A2N6CZ39_9GAMM</name>
<dbReference type="GO" id="GO:0005737">
    <property type="term" value="C:cytoplasm"/>
    <property type="evidence" value="ECO:0007669"/>
    <property type="project" value="UniProtKB-SubCell"/>
</dbReference>
<dbReference type="SUPFAM" id="SSF53790">
    <property type="entry name" value="Tetrapyrrole methylase"/>
    <property type="match status" value="1"/>
</dbReference>
<protein>
    <recommendedName>
        <fullName evidence="6">Ribosomal RNA small subunit methyltransferase I</fullName>
        <ecNumber evidence="6">2.1.1.198</ecNumber>
    </recommendedName>
    <alternativeName>
        <fullName evidence="6">16S rRNA 2'-O-ribose C1402 methyltransferase</fullName>
    </alternativeName>
    <alternativeName>
        <fullName evidence="6">rRNA (cytidine-2'-O-)-methyltransferase RsmI</fullName>
    </alternativeName>
</protein>
<reference evidence="9 10" key="1">
    <citation type="submission" date="2017-11" db="EMBL/GenBank/DDBJ databases">
        <title>Genome-resolved metagenomics identifies genetic mobility, metabolic interactions, and unexpected diversity in perchlorate-reducing communities.</title>
        <authorList>
            <person name="Barnum T.P."/>
            <person name="Figueroa I.A."/>
            <person name="Carlstrom C.I."/>
            <person name="Lucas L.N."/>
            <person name="Engelbrektson A.L."/>
            <person name="Coates J.D."/>
        </authorList>
    </citation>
    <scope>NUCLEOTIDE SEQUENCE [LARGE SCALE GENOMIC DNA]</scope>
    <source>
        <strain evidence="9">BM301</strain>
    </source>
</reference>
<dbReference type="CDD" id="cd11648">
    <property type="entry name" value="RsmI"/>
    <property type="match status" value="1"/>
</dbReference>
<dbReference type="STRING" id="1111735.GCA_000428045_00515"/>
<dbReference type="Proteomes" id="UP000235015">
    <property type="component" value="Unassembled WGS sequence"/>
</dbReference>
<gene>
    <name evidence="6 9" type="primary">rsmI</name>
    <name evidence="9" type="ORF">C0630_05315</name>
</gene>
<evidence type="ECO:0000256" key="4">
    <source>
        <dbReference type="ARBA" id="ARBA00022679"/>
    </source>
</evidence>
<dbReference type="RefSeq" id="WP_273438270.1">
    <property type="nucleotide sequence ID" value="NZ_PKUN01000004.1"/>
</dbReference>
<comment type="caution">
    <text evidence="9">The sequence shown here is derived from an EMBL/GenBank/DDBJ whole genome shotgun (WGS) entry which is preliminary data.</text>
</comment>
<dbReference type="AlphaFoldDB" id="A0A2N6CZ39"/>
<evidence type="ECO:0000313" key="10">
    <source>
        <dbReference type="Proteomes" id="UP000235015"/>
    </source>
</evidence>
<dbReference type="InterPro" id="IPR014776">
    <property type="entry name" value="4pyrrole_Mease_sub2"/>
</dbReference>
<evidence type="ECO:0000256" key="2">
    <source>
        <dbReference type="ARBA" id="ARBA00022552"/>
    </source>
</evidence>
<dbReference type="InterPro" id="IPR000878">
    <property type="entry name" value="4pyrrol_Mease"/>
</dbReference>
<evidence type="ECO:0000259" key="7">
    <source>
        <dbReference type="Pfam" id="PF00590"/>
    </source>
</evidence>
<dbReference type="EMBL" id="PKUN01000004">
    <property type="protein sequence ID" value="PLX62629.1"/>
    <property type="molecule type" value="Genomic_DNA"/>
</dbReference>
<dbReference type="GO" id="GO:0070677">
    <property type="term" value="F:rRNA (cytosine-2'-O-)-methyltransferase activity"/>
    <property type="evidence" value="ECO:0007669"/>
    <property type="project" value="UniProtKB-UniRule"/>
</dbReference>
<dbReference type="FunFam" id="3.30.950.10:FF:000002">
    <property type="entry name" value="Ribosomal RNA small subunit methyltransferase I"/>
    <property type="match status" value="1"/>
</dbReference>
<evidence type="ECO:0000256" key="3">
    <source>
        <dbReference type="ARBA" id="ARBA00022603"/>
    </source>
</evidence>
<sequence length="279" mass="30433">MDKGCLYIVAMPIGNRGDITERAKQVLSAVDLIAVEDTRHSRPLLQMLAITTPLLALHEHNEQKLVARLVDQLTAGDTIALISDAGTPLISDPGFPLVRACQQASVRVIPVPGPSALICALSAAGLPTDRFLFEGFPARSGPARREQFRRLKDEGMTLIFYESSHRILDSLADMAAVFGEDRPAVIARELTKLHETILSQSLGSLVELVSRDLNQQKGEFVVLVAGAVRDAEAIDPETQRILEILLEEMPTKQAATLAAKITGIKKNRLYQKALELQEG</sequence>
<evidence type="ECO:0000313" key="9">
    <source>
        <dbReference type="EMBL" id="PLX62629.1"/>
    </source>
</evidence>
<evidence type="ECO:0000256" key="5">
    <source>
        <dbReference type="ARBA" id="ARBA00022691"/>
    </source>
</evidence>
<dbReference type="EC" id="2.1.1.198" evidence="6"/>
<keyword evidence="4 6" id="KW-0808">Transferase</keyword>
<evidence type="ECO:0000256" key="6">
    <source>
        <dbReference type="HAMAP-Rule" id="MF_01877"/>
    </source>
</evidence>
<dbReference type="InterPro" id="IPR008189">
    <property type="entry name" value="rRNA_ssu_MeTfrase_I"/>
</dbReference>
<keyword evidence="2 6" id="KW-0698">rRNA processing</keyword>
<feature type="domain" description="Tetrapyrrole methylase" evidence="7">
    <location>
        <begin position="6"/>
        <end position="205"/>
    </location>
</feature>
<dbReference type="PANTHER" id="PTHR46111">
    <property type="entry name" value="RIBOSOMAL RNA SMALL SUBUNIT METHYLTRANSFERASE I"/>
    <property type="match status" value="1"/>
</dbReference>
<evidence type="ECO:0000259" key="8">
    <source>
        <dbReference type="Pfam" id="PF23016"/>
    </source>
</evidence>
<evidence type="ECO:0000256" key="1">
    <source>
        <dbReference type="ARBA" id="ARBA00022490"/>
    </source>
</evidence>
<organism evidence="9 10">
    <name type="scientific">Sedimenticola selenatireducens</name>
    <dbReference type="NCBI Taxonomy" id="191960"/>
    <lineage>
        <taxon>Bacteria</taxon>
        <taxon>Pseudomonadati</taxon>
        <taxon>Pseudomonadota</taxon>
        <taxon>Gammaproteobacteria</taxon>
        <taxon>Chromatiales</taxon>
        <taxon>Sedimenticolaceae</taxon>
        <taxon>Sedimenticola</taxon>
    </lineage>
</organism>
<comment type="subcellular location">
    <subcellularLocation>
        <location evidence="6">Cytoplasm</location>
    </subcellularLocation>
</comment>
<dbReference type="PROSITE" id="PS01296">
    <property type="entry name" value="RSMI"/>
    <property type="match status" value="1"/>
</dbReference>
<proteinExistence type="inferred from homology"/>
<accession>A0A2N6CZ39</accession>
<dbReference type="NCBIfam" id="TIGR00096">
    <property type="entry name" value="16S rRNA (cytidine(1402)-2'-O)-methyltransferase"/>
    <property type="match status" value="1"/>
</dbReference>
<keyword evidence="1 6" id="KW-0963">Cytoplasm</keyword>
<dbReference type="Gene3D" id="3.40.1010.10">
    <property type="entry name" value="Cobalt-precorrin-4 Transmethylase, Domain 1"/>
    <property type="match status" value="1"/>
</dbReference>
<comment type="similarity">
    <text evidence="6">Belongs to the methyltransferase superfamily. RsmI family.</text>
</comment>
<dbReference type="HAMAP" id="MF_01877">
    <property type="entry name" value="16SrRNA_methyltr_I"/>
    <property type="match status" value="1"/>
</dbReference>
<keyword evidence="3 6" id="KW-0489">Methyltransferase</keyword>
<keyword evidence="5 6" id="KW-0949">S-adenosyl-L-methionine</keyword>
<dbReference type="Gene3D" id="3.30.950.10">
    <property type="entry name" value="Methyltransferase, Cobalt-precorrin-4 Transmethylase, Domain 2"/>
    <property type="match status" value="1"/>
</dbReference>
<dbReference type="InterPro" id="IPR014777">
    <property type="entry name" value="4pyrrole_Mease_sub1"/>
</dbReference>
<dbReference type="FunFam" id="3.40.1010.10:FF:000007">
    <property type="entry name" value="Ribosomal RNA small subunit methyltransferase I"/>
    <property type="match status" value="1"/>
</dbReference>
<dbReference type="InterPro" id="IPR018063">
    <property type="entry name" value="SAM_MeTrfase_RsmI_CS"/>
</dbReference>
<comment type="catalytic activity">
    <reaction evidence="6">
        <text>cytidine(1402) in 16S rRNA + S-adenosyl-L-methionine = 2'-O-methylcytidine(1402) in 16S rRNA + S-adenosyl-L-homocysteine + H(+)</text>
        <dbReference type="Rhea" id="RHEA:42924"/>
        <dbReference type="Rhea" id="RHEA-COMP:10285"/>
        <dbReference type="Rhea" id="RHEA-COMP:10286"/>
        <dbReference type="ChEBI" id="CHEBI:15378"/>
        <dbReference type="ChEBI" id="CHEBI:57856"/>
        <dbReference type="ChEBI" id="CHEBI:59789"/>
        <dbReference type="ChEBI" id="CHEBI:74495"/>
        <dbReference type="ChEBI" id="CHEBI:82748"/>
        <dbReference type="EC" id="2.1.1.198"/>
    </reaction>
</comment>
<dbReference type="InterPro" id="IPR053910">
    <property type="entry name" value="RsmI_HTH"/>
</dbReference>
<dbReference type="Pfam" id="PF00590">
    <property type="entry name" value="TP_methylase"/>
    <property type="match status" value="1"/>
</dbReference>
<dbReference type="InterPro" id="IPR035996">
    <property type="entry name" value="4pyrrol_Methylase_sf"/>
</dbReference>
<comment type="function">
    <text evidence="6">Catalyzes the 2'-O-methylation of the ribose of cytidine 1402 (C1402) in 16S rRNA.</text>
</comment>
<dbReference type="Pfam" id="PF23016">
    <property type="entry name" value="RsmI_C"/>
    <property type="match status" value="1"/>
</dbReference>
<feature type="domain" description="RsmI HTH" evidence="8">
    <location>
        <begin position="232"/>
        <end position="277"/>
    </location>
</feature>
<dbReference type="PANTHER" id="PTHR46111:SF1">
    <property type="entry name" value="RIBOSOMAL RNA SMALL SUBUNIT METHYLTRANSFERASE I"/>
    <property type="match status" value="1"/>
</dbReference>
<dbReference type="PIRSF" id="PIRSF005917">
    <property type="entry name" value="MTase_YraL"/>
    <property type="match status" value="1"/>
</dbReference>